<accession>A0A8T0HXF9</accession>
<dbReference type="AlphaFoldDB" id="A0A8T0HXF9"/>
<dbReference type="Proteomes" id="UP000822688">
    <property type="component" value="Chromosome V"/>
</dbReference>
<proteinExistence type="predicted"/>
<evidence type="ECO:0000313" key="2">
    <source>
        <dbReference type="Proteomes" id="UP000822688"/>
    </source>
</evidence>
<keyword evidence="2" id="KW-1185">Reference proteome</keyword>
<evidence type="ECO:0000313" key="1">
    <source>
        <dbReference type="EMBL" id="KAG0575361.1"/>
    </source>
</evidence>
<sequence length="125" mass="14080">MSNGYMEISYRDPVNNTHDGVQWQNTNLHSFMMLPWGYDPIKHLSSSFNYGIYDDDGAWIGDAISLPYPHLVNHPCPLKTALRLLTKAWTDSYRSHLQSQKSGKRATFVPTEPCLAPAAGLKSLL</sequence>
<protein>
    <submittedName>
        <fullName evidence="1">Uncharacterized protein</fullName>
    </submittedName>
</protein>
<gene>
    <name evidence="1" type="ORF">KC19_VG339800</name>
</gene>
<name>A0A8T0HXF9_CERPU</name>
<dbReference type="EMBL" id="CM026426">
    <property type="protein sequence ID" value="KAG0575361.1"/>
    <property type="molecule type" value="Genomic_DNA"/>
</dbReference>
<comment type="caution">
    <text evidence="1">The sequence shown here is derived from an EMBL/GenBank/DDBJ whole genome shotgun (WGS) entry which is preliminary data.</text>
</comment>
<organism evidence="1 2">
    <name type="scientific">Ceratodon purpureus</name>
    <name type="common">Fire moss</name>
    <name type="synonym">Dicranum purpureum</name>
    <dbReference type="NCBI Taxonomy" id="3225"/>
    <lineage>
        <taxon>Eukaryota</taxon>
        <taxon>Viridiplantae</taxon>
        <taxon>Streptophyta</taxon>
        <taxon>Embryophyta</taxon>
        <taxon>Bryophyta</taxon>
        <taxon>Bryophytina</taxon>
        <taxon>Bryopsida</taxon>
        <taxon>Dicranidae</taxon>
        <taxon>Pseudoditrichales</taxon>
        <taxon>Ditrichaceae</taxon>
        <taxon>Ceratodon</taxon>
    </lineage>
</organism>
<reference evidence="1" key="1">
    <citation type="submission" date="2020-06" db="EMBL/GenBank/DDBJ databases">
        <title>WGS assembly of Ceratodon purpureus strain R40.</title>
        <authorList>
            <person name="Carey S.B."/>
            <person name="Jenkins J."/>
            <person name="Shu S."/>
            <person name="Lovell J.T."/>
            <person name="Sreedasyam A."/>
            <person name="Maumus F."/>
            <person name="Tiley G.P."/>
            <person name="Fernandez-Pozo N."/>
            <person name="Barry K."/>
            <person name="Chen C."/>
            <person name="Wang M."/>
            <person name="Lipzen A."/>
            <person name="Daum C."/>
            <person name="Saski C.A."/>
            <person name="Payton A.C."/>
            <person name="Mcbreen J.C."/>
            <person name="Conrad R.E."/>
            <person name="Kollar L.M."/>
            <person name="Olsson S."/>
            <person name="Huttunen S."/>
            <person name="Landis J.B."/>
            <person name="Wickett N.J."/>
            <person name="Johnson M.G."/>
            <person name="Rensing S.A."/>
            <person name="Grimwood J."/>
            <person name="Schmutz J."/>
            <person name="Mcdaniel S.F."/>
        </authorList>
    </citation>
    <scope>NUCLEOTIDE SEQUENCE</scope>
    <source>
        <strain evidence="1">R40</strain>
    </source>
</reference>